<comment type="caution">
    <text evidence="2">The sequence shown here is derived from an EMBL/GenBank/DDBJ whole genome shotgun (WGS) entry which is preliminary data.</text>
</comment>
<dbReference type="AlphaFoldDB" id="A0A371FAS6"/>
<feature type="compositionally biased region" description="Low complexity" evidence="1">
    <location>
        <begin position="32"/>
        <end position="45"/>
    </location>
</feature>
<dbReference type="Proteomes" id="UP000257109">
    <property type="component" value="Unassembled WGS sequence"/>
</dbReference>
<evidence type="ECO:0000256" key="1">
    <source>
        <dbReference type="SAM" id="MobiDB-lite"/>
    </source>
</evidence>
<feature type="region of interest" description="Disordered" evidence="1">
    <location>
        <begin position="380"/>
        <end position="406"/>
    </location>
</feature>
<dbReference type="EMBL" id="QJKJ01009854">
    <property type="protein sequence ID" value="RDX75398.1"/>
    <property type="molecule type" value="Genomic_DNA"/>
</dbReference>
<keyword evidence="3" id="KW-1185">Reference proteome</keyword>
<organism evidence="2 3">
    <name type="scientific">Mucuna pruriens</name>
    <name type="common">Velvet bean</name>
    <name type="synonym">Dolichos pruriens</name>
    <dbReference type="NCBI Taxonomy" id="157652"/>
    <lineage>
        <taxon>Eukaryota</taxon>
        <taxon>Viridiplantae</taxon>
        <taxon>Streptophyta</taxon>
        <taxon>Embryophyta</taxon>
        <taxon>Tracheophyta</taxon>
        <taxon>Spermatophyta</taxon>
        <taxon>Magnoliopsida</taxon>
        <taxon>eudicotyledons</taxon>
        <taxon>Gunneridae</taxon>
        <taxon>Pentapetalae</taxon>
        <taxon>rosids</taxon>
        <taxon>fabids</taxon>
        <taxon>Fabales</taxon>
        <taxon>Fabaceae</taxon>
        <taxon>Papilionoideae</taxon>
        <taxon>50 kb inversion clade</taxon>
        <taxon>NPAAA clade</taxon>
        <taxon>indigoferoid/millettioid clade</taxon>
        <taxon>Phaseoleae</taxon>
        <taxon>Mucuna</taxon>
    </lineage>
</organism>
<feature type="non-terminal residue" evidence="2">
    <location>
        <position position="1"/>
    </location>
</feature>
<feature type="region of interest" description="Disordered" evidence="1">
    <location>
        <begin position="157"/>
        <end position="176"/>
    </location>
</feature>
<name>A0A371FAS6_MUCPR</name>
<sequence>MTRSSSDLLYDLDPEIELTLRRLRKARNIVVSDSSNSVSSSDNSSPVTNISNSVEYTSTNNSAEQMENNNERTLKELATPNVMYQPWCIQRRSLQGLEGIPCGLLHNKTIGDTGRIHQDEGISILPRWSSKRLVLVLFNTWEDMKRISFRHPEPRPLGRKSVGSGNIMEKPCTNTRKDSTNYASHVHIIRSVNSLMMMDQSMIDSTSGGALMDKKSTTTRHLISNMASNAQQFGIRGASQSRMVNEIGVVDNLRLENQLTELTSLLRQLAVGQHQPSVVPRICGICTSMEHLTDMCSTLQENELDYPKSVGAIGGYQYGKQPYQSWKAAILARAEFRAISSLAIWTCPECTLKTNRLSTIDSTILSTTVPVTTTTENASSRKFTISGGPNEAIGNQQPGVPTNHEL</sequence>
<gene>
    <name evidence="2" type="ORF">CR513_44718</name>
</gene>
<evidence type="ECO:0000313" key="2">
    <source>
        <dbReference type="EMBL" id="RDX75398.1"/>
    </source>
</evidence>
<feature type="region of interest" description="Disordered" evidence="1">
    <location>
        <begin position="32"/>
        <end position="53"/>
    </location>
</feature>
<evidence type="ECO:0000313" key="3">
    <source>
        <dbReference type="Proteomes" id="UP000257109"/>
    </source>
</evidence>
<proteinExistence type="predicted"/>
<dbReference type="OrthoDB" id="999762at2759"/>
<accession>A0A371FAS6</accession>
<reference evidence="2" key="1">
    <citation type="submission" date="2018-05" db="EMBL/GenBank/DDBJ databases">
        <title>Draft genome of Mucuna pruriens seed.</title>
        <authorList>
            <person name="Nnadi N.E."/>
            <person name="Vos R."/>
            <person name="Hasami M.H."/>
            <person name="Devisetty U.K."/>
            <person name="Aguiy J.C."/>
        </authorList>
    </citation>
    <scope>NUCLEOTIDE SEQUENCE [LARGE SCALE GENOMIC DNA]</scope>
    <source>
        <strain evidence="2">JCA_2017</strain>
    </source>
</reference>
<protein>
    <submittedName>
        <fullName evidence="2">Uncharacterized protein</fullName>
    </submittedName>
</protein>